<accession>A0ABV9XV23</accession>
<proteinExistence type="predicted"/>
<comment type="caution">
    <text evidence="2">The sequence shown here is derived from an EMBL/GenBank/DDBJ whole genome shotgun (WGS) entry which is preliminary data.</text>
</comment>
<dbReference type="InterPro" id="IPR012338">
    <property type="entry name" value="Beta-lactam/transpept-like"/>
</dbReference>
<dbReference type="RefSeq" id="WP_344038582.1">
    <property type="nucleotide sequence ID" value="NZ_BAAAKE010000012.1"/>
</dbReference>
<dbReference type="SUPFAM" id="SSF56601">
    <property type="entry name" value="beta-lactamase/transpeptidase-like"/>
    <property type="match status" value="1"/>
</dbReference>
<dbReference type="Proteomes" id="UP001595833">
    <property type="component" value="Unassembled WGS sequence"/>
</dbReference>
<evidence type="ECO:0000313" key="3">
    <source>
        <dbReference type="Proteomes" id="UP001595833"/>
    </source>
</evidence>
<dbReference type="Gene3D" id="3.40.710.10">
    <property type="entry name" value="DD-peptidase/beta-lactamase superfamily"/>
    <property type="match status" value="1"/>
</dbReference>
<sequence length="382" mass="41092">MPTTDTARERVQRVLDRVVAQERVPGIVAEVQDGDGAWFGSAGLADLNTGRERGPGEYLHFGSNGKAFTAATVLRLVAEGRLSLDDTVEEWLPGVANANGNDGAALVIRQLLNHTSGLFATGLSPRTAYRYFTRSAVEEHRHDVLTTEFLLELAVSEPPAHAPGERFLYANGGYYLLGAIIEQVTGNSYADEVGRAVIEPLGLTRTHVRSAAEATYPDPHPRAYSNKFLREGVRPEDVTPENWHLMMEDPSLPPLDLTEMNSSLGWSAGNVVSTTSEMIRFYRAMSTGALLPPDLHEEAWATVSTEGANWVPGVRYGLGVWERTLANGVVLRGGGGSNPGSDSMVMCTPDGGRAIAIQTNNDGNVPIFFEILEAAFGSPASG</sequence>
<dbReference type="Pfam" id="PF00144">
    <property type="entry name" value="Beta-lactamase"/>
    <property type="match status" value="1"/>
</dbReference>
<feature type="domain" description="Beta-lactamase-related" evidence="1">
    <location>
        <begin position="11"/>
        <end position="365"/>
    </location>
</feature>
<name>A0ABV9XV23_9PSEU</name>
<dbReference type="InterPro" id="IPR001466">
    <property type="entry name" value="Beta-lactam-related"/>
</dbReference>
<dbReference type="EC" id="3.-.-.-" evidence="2"/>
<dbReference type="PANTHER" id="PTHR46825">
    <property type="entry name" value="D-ALANYL-D-ALANINE-CARBOXYPEPTIDASE/ENDOPEPTIDASE AMPH"/>
    <property type="match status" value="1"/>
</dbReference>
<dbReference type="GO" id="GO:0016787">
    <property type="term" value="F:hydrolase activity"/>
    <property type="evidence" value="ECO:0007669"/>
    <property type="project" value="UniProtKB-KW"/>
</dbReference>
<dbReference type="PANTHER" id="PTHR46825:SF7">
    <property type="entry name" value="D-ALANYL-D-ALANINE CARBOXYPEPTIDASE"/>
    <property type="match status" value="1"/>
</dbReference>
<gene>
    <name evidence="2" type="ORF">ACFPFM_10160</name>
</gene>
<dbReference type="EMBL" id="JBHSJB010000008">
    <property type="protein sequence ID" value="MFC5054121.1"/>
    <property type="molecule type" value="Genomic_DNA"/>
</dbReference>
<reference evidence="3" key="1">
    <citation type="journal article" date="2019" name="Int. J. Syst. Evol. Microbiol.">
        <title>The Global Catalogue of Microorganisms (GCM) 10K type strain sequencing project: providing services to taxonomists for standard genome sequencing and annotation.</title>
        <authorList>
            <consortium name="The Broad Institute Genomics Platform"/>
            <consortium name="The Broad Institute Genome Sequencing Center for Infectious Disease"/>
            <person name="Wu L."/>
            <person name="Ma J."/>
        </authorList>
    </citation>
    <scope>NUCLEOTIDE SEQUENCE [LARGE SCALE GENOMIC DNA]</scope>
    <source>
        <strain evidence="3">KCTC 12848</strain>
    </source>
</reference>
<keyword evidence="2" id="KW-0378">Hydrolase</keyword>
<organism evidence="2 3">
    <name type="scientific">Saccharothrix xinjiangensis</name>
    <dbReference type="NCBI Taxonomy" id="204798"/>
    <lineage>
        <taxon>Bacteria</taxon>
        <taxon>Bacillati</taxon>
        <taxon>Actinomycetota</taxon>
        <taxon>Actinomycetes</taxon>
        <taxon>Pseudonocardiales</taxon>
        <taxon>Pseudonocardiaceae</taxon>
        <taxon>Saccharothrix</taxon>
    </lineage>
</organism>
<keyword evidence="3" id="KW-1185">Reference proteome</keyword>
<evidence type="ECO:0000259" key="1">
    <source>
        <dbReference type="Pfam" id="PF00144"/>
    </source>
</evidence>
<dbReference type="InterPro" id="IPR050491">
    <property type="entry name" value="AmpC-like"/>
</dbReference>
<evidence type="ECO:0000313" key="2">
    <source>
        <dbReference type="EMBL" id="MFC5054121.1"/>
    </source>
</evidence>
<protein>
    <submittedName>
        <fullName evidence="2">Serine hydrolase domain-containing protein</fullName>
        <ecNumber evidence="2">3.-.-.-</ecNumber>
    </submittedName>
</protein>